<keyword evidence="1" id="KW-0812">Transmembrane</keyword>
<keyword evidence="1" id="KW-1133">Transmembrane helix</keyword>
<dbReference type="RefSeq" id="WP_165334890.1">
    <property type="nucleotide sequence ID" value="NZ_JAAKZW010000151.1"/>
</dbReference>
<feature type="transmembrane region" description="Helical" evidence="1">
    <location>
        <begin position="124"/>
        <end position="142"/>
    </location>
</feature>
<evidence type="ECO:0000256" key="1">
    <source>
        <dbReference type="SAM" id="Phobius"/>
    </source>
</evidence>
<keyword evidence="1" id="KW-0472">Membrane</keyword>
<name>A0A6G4XPE4_9ACTN</name>
<protein>
    <submittedName>
        <fullName evidence="2">Uncharacterized protein</fullName>
    </submittedName>
</protein>
<dbReference type="AlphaFoldDB" id="A0A6G4XPE4"/>
<feature type="transmembrane region" description="Helical" evidence="1">
    <location>
        <begin position="33"/>
        <end position="54"/>
    </location>
</feature>
<proteinExistence type="predicted"/>
<reference evidence="2 3" key="1">
    <citation type="submission" date="2020-02" db="EMBL/GenBank/DDBJ databases">
        <title>Whole-genome analyses of novel actinobacteria.</title>
        <authorList>
            <person name="Sahin N."/>
            <person name="Tokatli A."/>
        </authorList>
    </citation>
    <scope>NUCLEOTIDE SEQUENCE [LARGE SCALE GENOMIC DNA]</scope>
    <source>
        <strain evidence="2 3">YC504</strain>
    </source>
</reference>
<organism evidence="2 3">
    <name type="scientific">Streptomyces mesophilus</name>
    <dbReference type="NCBI Taxonomy" id="1775132"/>
    <lineage>
        <taxon>Bacteria</taxon>
        <taxon>Bacillati</taxon>
        <taxon>Actinomycetota</taxon>
        <taxon>Actinomycetes</taxon>
        <taxon>Kitasatosporales</taxon>
        <taxon>Streptomycetaceae</taxon>
        <taxon>Streptomyces</taxon>
    </lineage>
</organism>
<gene>
    <name evidence="2" type="ORF">G6045_27900</name>
</gene>
<sequence length="145" mass="15326">MAHQDIRGMGMTIGESVPLGSFGPRTRWTWLSILRHGLLFVTGIVLYGVIYAAVSGELPMVAELLFVLGLATVWVGVPSAAVLALIAGRRAAVRPRVFRAVTAALLLLTLAPVAAAFWDVEPAVPLAFAGGQLAYALLLLPVPKK</sequence>
<evidence type="ECO:0000313" key="2">
    <source>
        <dbReference type="EMBL" id="NGO79446.1"/>
    </source>
</evidence>
<keyword evidence="3" id="KW-1185">Reference proteome</keyword>
<dbReference type="EMBL" id="JAAKZW010000151">
    <property type="protein sequence ID" value="NGO79446.1"/>
    <property type="molecule type" value="Genomic_DNA"/>
</dbReference>
<feature type="transmembrane region" description="Helical" evidence="1">
    <location>
        <begin position="97"/>
        <end position="118"/>
    </location>
</feature>
<feature type="transmembrane region" description="Helical" evidence="1">
    <location>
        <begin position="60"/>
        <end position="85"/>
    </location>
</feature>
<comment type="caution">
    <text evidence="2">The sequence shown here is derived from an EMBL/GenBank/DDBJ whole genome shotgun (WGS) entry which is preliminary data.</text>
</comment>
<accession>A0A6G4XPE4</accession>
<dbReference type="Proteomes" id="UP000481109">
    <property type="component" value="Unassembled WGS sequence"/>
</dbReference>
<evidence type="ECO:0000313" key="3">
    <source>
        <dbReference type="Proteomes" id="UP000481109"/>
    </source>
</evidence>